<evidence type="ECO:0000313" key="4">
    <source>
        <dbReference type="Proteomes" id="UP001239462"/>
    </source>
</evidence>
<dbReference type="Pfam" id="PF13401">
    <property type="entry name" value="AAA_22"/>
    <property type="match status" value="1"/>
</dbReference>
<dbReference type="SUPFAM" id="SSF52540">
    <property type="entry name" value="P-loop containing nucleoside triphosphate hydrolases"/>
    <property type="match status" value="1"/>
</dbReference>
<proteinExistence type="predicted"/>
<accession>A0ABT7PJT4</accession>
<evidence type="ECO:0000259" key="2">
    <source>
        <dbReference type="Pfam" id="PF13401"/>
    </source>
</evidence>
<protein>
    <submittedName>
        <fullName evidence="3">AAA family ATPase</fullName>
    </submittedName>
</protein>
<dbReference type="InterPro" id="IPR052026">
    <property type="entry name" value="ExeA_AAA_ATPase_DNA-bind"/>
</dbReference>
<dbReference type="PANTHER" id="PTHR35894">
    <property type="entry name" value="GENERAL SECRETION PATHWAY PROTEIN A-RELATED"/>
    <property type="match status" value="1"/>
</dbReference>
<dbReference type="CDD" id="cd00009">
    <property type="entry name" value="AAA"/>
    <property type="match status" value="1"/>
</dbReference>
<organism evidence="3 4">
    <name type="scientific">Roseiconus lacunae</name>
    <dbReference type="NCBI Taxonomy" id="2605694"/>
    <lineage>
        <taxon>Bacteria</taxon>
        <taxon>Pseudomonadati</taxon>
        <taxon>Planctomycetota</taxon>
        <taxon>Planctomycetia</taxon>
        <taxon>Pirellulales</taxon>
        <taxon>Pirellulaceae</taxon>
        <taxon>Roseiconus</taxon>
    </lineage>
</organism>
<feature type="region of interest" description="Disordered" evidence="1">
    <location>
        <begin position="395"/>
        <end position="422"/>
    </location>
</feature>
<name>A0ABT7PJT4_9BACT</name>
<feature type="domain" description="ORC1/DEAH AAA+ ATPase" evidence="2">
    <location>
        <begin position="43"/>
        <end position="168"/>
    </location>
</feature>
<dbReference type="RefSeq" id="WP_289164248.1">
    <property type="nucleotide sequence ID" value="NZ_JASZZN010000009.1"/>
</dbReference>
<comment type="caution">
    <text evidence="3">The sequence shown here is derived from an EMBL/GenBank/DDBJ whole genome shotgun (WGS) entry which is preliminary data.</text>
</comment>
<reference evidence="3 4" key="1">
    <citation type="submission" date="2023-06" db="EMBL/GenBank/DDBJ databases">
        <title>Roseiconus lacunae JC819 isolated from Gulf of Mannar region, Tamil Nadu.</title>
        <authorList>
            <person name="Pk S."/>
            <person name="Ch S."/>
            <person name="Ch V.R."/>
        </authorList>
    </citation>
    <scope>NUCLEOTIDE SEQUENCE [LARGE SCALE GENOMIC DNA]</scope>
    <source>
        <strain evidence="3 4">JC819</strain>
    </source>
</reference>
<dbReference type="EMBL" id="JASZZN010000009">
    <property type="protein sequence ID" value="MDM4016598.1"/>
    <property type="molecule type" value="Genomic_DNA"/>
</dbReference>
<gene>
    <name evidence="3" type="ORF">QTN89_14225</name>
</gene>
<dbReference type="Proteomes" id="UP001239462">
    <property type="component" value="Unassembled WGS sequence"/>
</dbReference>
<evidence type="ECO:0000256" key="1">
    <source>
        <dbReference type="SAM" id="MobiDB-lite"/>
    </source>
</evidence>
<sequence>MNNAEQDFVVPPFPSFPSIGRYVDLGPVSEAIARIERSVVAREAISLIIGPPGTGKSLACGILARHLAETHDVVQLGETSLGDSSALYRMLLYRLGVAIGDGRGADLEIMLHEHLMQSKRHVALIVDEAAALSGDVLENIRRVTNIMRDGQPVVSAIVVGGPRLDETLSSPSMDPFVQRVSARCYLHALSAEETGQYITTAIAACEASPEETISREAISAVHHASGGVPRLINQLMTEAIDCAAELDQSVINETTINQAWARLQQLPSPIVEEPALKSASIEFGELTENFSVAGDGLRDEFKSEFAAESISRASAMESELEIAFEPESASVEQAAEVAPAADPATLFGSFDDEEQLDIGMENTVAASSPASDVDLESMLHCEIIGLSQYAADNTADRNAGQEESNAAVSGAGATEPSDDGIASAEDLASDADVPSVSAPNVVWYDESDADDTDRVNDDSDLLWITEDVELERRESIVNRRVDQATDADPPRLNIDYREMLEKMRRHG</sequence>
<dbReference type="InterPro" id="IPR027417">
    <property type="entry name" value="P-loop_NTPase"/>
</dbReference>
<keyword evidence="4" id="KW-1185">Reference proteome</keyword>
<dbReference type="InterPro" id="IPR049945">
    <property type="entry name" value="AAA_22"/>
</dbReference>
<evidence type="ECO:0000313" key="3">
    <source>
        <dbReference type="EMBL" id="MDM4016598.1"/>
    </source>
</evidence>
<dbReference type="PANTHER" id="PTHR35894:SF1">
    <property type="entry name" value="PHOSPHORIBULOKINASE _ URIDINE KINASE FAMILY"/>
    <property type="match status" value="1"/>
</dbReference>
<dbReference type="Gene3D" id="3.40.50.300">
    <property type="entry name" value="P-loop containing nucleotide triphosphate hydrolases"/>
    <property type="match status" value="1"/>
</dbReference>